<evidence type="ECO:0000256" key="6">
    <source>
        <dbReference type="SAM" id="MobiDB-lite"/>
    </source>
</evidence>
<sequence length="417" mass="47139">MADFVDYNFDYNYGNQETATQASYSSSDLLTNYRCVLLNYPENSSSIYTYYSLWLFSSNPIHPPNTFTPIHHVIYQITQLLLLIFLILAHHSKWSLLFITGYSILSLLWGILILKSIDIVIWNAIHLILITILWIKNCCCGSQKATGTKGSSSANLAKHSEIDSVYTRLFAPVRVSYKQFIKIISCKRGFKNLTSGENYAIEKRTRVDSLGLLVSGRLVVSQAGKPLHVILPFQFVDSPEYFGVATDELFQVTITALEESKLLVWHRDKLRLTIMNDEFLRVIFDHIIGRDVVRKLIQVSDTIMTTTTTTFSSCTSPASTTISGSSPSHSNGNSSIVPSMQPIMLMRKDKYAYQPTYLRVELVCLNEKSASLTSLSEERGGKIHQNGFDAEEYEDEEPRLVITGNEKQPMLPEQLLT</sequence>
<feature type="region of interest" description="Disordered" evidence="6">
    <location>
        <begin position="314"/>
        <end position="335"/>
    </location>
</feature>
<protein>
    <recommendedName>
        <fullName evidence="8">POPDC1-3 domain-containing protein</fullName>
    </recommendedName>
</protein>
<dbReference type="Proteomes" id="UP001642540">
    <property type="component" value="Unassembled WGS sequence"/>
</dbReference>
<keyword evidence="10" id="KW-1185">Reference proteome</keyword>
<dbReference type="PANTHER" id="PTHR12101">
    <property type="entry name" value="POPEYE DOMAIN CONTAINING PROTEIN"/>
    <property type="match status" value="1"/>
</dbReference>
<evidence type="ECO:0000256" key="4">
    <source>
        <dbReference type="ARBA" id="ARBA00022989"/>
    </source>
</evidence>
<evidence type="ECO:0000256" key="5">
    <source>
        <dbReference type="ARBA" id="ARBA00023136"/>
    </source>
</evidence>
<dbReference type="InterPro" id="IPR018490">
    <property type="entry name" value="cNMP-bd_dom_sf"/>
</dbReference>
<comment type="subcellular location">
    <subcellularLocation>
        <location evidence="1">Membrane</location>
        <topology evidence="1">Multi-pass membrane protein</topology>
    </subcellularLocation>
</comment>
<keyword evidence="4 7" id="KW-1133">Transmembrane helix</keyword>
<keyword evidence="5 7" id="KW-0472">Membrane</keyword>
<evidence type="ECO:0000256" key="7">
    <source>
        <dbReference type="SAM" id="Phobius"/>
    </source>
</evidence>
<evidence type="ECO:0000256" key="3">
    <source>
        <dbReference type="ARBA" id="ARBA00022692"/>
    </source>
</evidence>
<gene>
    <name evidence="9" type="ORF">ODALV1_LOCUS13038</name>
</gene>
<reference evidence="9 10" key="1">
    <citation type="submission" date="2024-08" db="EMBL/GenBank/DDBJ databases">
        <authorList>
            <person name="Cucini C."/>
            <person name="Frati F."/>
        </authorList>
    </citation>
    <scope>NUCLEOTIDE SEQUENCE [LARGE SCALE GENOMIC DNA]</scope>
</reference>
<dbReference type="SUPFAM" id="SSF51206">
    <property type="entry name" value="cAMP-binding domain-like"/>
    <property type="match status" value="1"/>
</dbReference>
<feature type="domain" description="POPDC1-3" evidence="8">
    <location>
        <begin position="71"/>
        <end position="301"/>
    </location>
</feature>
<feature type="transmembrane region" description="Helical" evidence="7">
    <location>
        <begin position="96"/>
        <end position="113"/>
    </location>
</feature>
<feature type="transmembrane region" description="Helical" evidence="7">
    <location>
        <begin position="73"/>
        <end position="89"/>
    </location>
</feature>
<evidence type="ECO:0000313" key="9">
    <source>
        <dbReference type="EMBL" id="CAL8108611.1"/>
    </source>
</evidence>
<dbReference type="InterPro" id="IPR006916">
    <property type="entry name" value="POPDC1-3"/>
</dbReference>
<accession>A0ABP1QRW1</accession>
<evidence type="ECO:0000313" key="10">
    <source>
        <dbReference type="Proteomes" id="UP001642540"/>
    </source>
</evidence>
<proteinExistence type="inferred from homology"/>
<dbReference type="PANTHER" id="PTHR12101:SF1">
    <property type="entry name" value="BVES"/>
    <property type="match status" value="1"/>
</dbReference>
<feature type="transmembrane region" description="Helical" evidence="7">
    <location>
        <begin position="119"/>
        <end position="135"/>
    </location>
</feature>
<evidence type="ECO:0000256" key="2">
    <source>
        <dbReference type="ARBA" id="ARBA00007146"/>
    </source>
</evidence>
<dbReference type="EMBL" id="CAXLJM020000040">
    <property type="protein sequence ID" value="CAL8108611.1"/>
    <property type="molecule type" value="Genomic_DNA"/>
</dbReference>
<organism evidence="9 10">
    <name type="scientific">Orchesella dallaii</name>
    <dbReference type="NCBI Taxonomy" id="48710"/>
    <lineage>
        <taxon>Eukaryota</taxon>
        <taxon>Metazoa</taxon>
        <taxon>Ecdysozoa</taxon>
        <taxon>Arthropoda</taxon>
        <taxon>Hexapoda</taxon>
        <taxon>Collembola</taxon>
        <taxon>Entomobryomorpha</taxon>
        <taxon>Entomobryoidea</taxon>
        <taxon>Orchesellidae</taxon>
        <taxon>Orchesellinae</taxon>
        <taxon>Orchesella</taxon>
    </lineage>
</organism>
<keyword evidence="3 7" id="KW-0812">Transmembrane</keyword>
<name>A0ABP1QRW1_9HEXA</name>
<evidence type="ECO:0000259" key="8">
    <source>
        <dbReference type="Pfam" id="PF04831"/>
    </source>
</evidence>
<comment type="similarity">
    <text evidence="2">Belongs to the popeye family.</text>
</comment>
<dbReference type="Pfam" id="PF04831">
    <property type="entry name" value="POPDC1-3"/>
    <property type="match status" value="1"/>
</dbReference>
<dbReference type="InterPro" id="IPR055272">
    <property type="entry name" value="POPDC1-3_dom"/>
</dbReference>
<evidence type="ECO:0000256" key="1">
    <source>
        <dbReference type="ARBA" id="ARBA00004141"/>
    </source>
</evidence>
<comment type="caution">
    <text evidence="9">The sequence shown here is derived from an EMBL/GenBank/DDBJ whole genome shotgun (WGS) entry which is preliminary data.</text>
</comment>